<dbReference type="Gene3D" id="3.40.50.1820">
    <property type="entry name" value="alpha/beta hydrolase"/>
    <property type="match status" value="1"/>
</dbReference>
<dbReference type="EC" id="3.8.1.5" evidence="1"/>
<evidence type="ECO:0000313" key="1">
    <source>
        <dbReference type="EMBL" id="HAW74299.1"/>
    </source>
</evidence>
<dbReference type="EMBL" id="DNAN01000036">
    <property type="protein sequence ID" value="HAW74299.1"/>
    <property type="molecule type" value="Genomic_DNA"/>
</dbReference>
<feature type="non-terminal residue" evidence="1">
    <location>
        <position position="1"/>
    </location>
</feature>
<comment type="caution">
    <text evidence="1">The sequence shown here is derived from an EMBL/GenBank/DDBJ whole genome shotgun (WGS) entry which is preliminary data.</text>
</comment>
<protein>
    <submittedName>
        <fullName evidence="1">Haloalkane dehalogenase</fullName>
        <ecNumber evidence="1">3.8.1.5</ecNumber>
    </submittedName>
</protein>
<proteinExistence type="predicted"/>
<name>A0A350NZ32_9ALTE</name>
<sequence>NLQQFCRPFMTAFSDQDPVTAGGDTIMQKRIAGCSGVTHTTIEGGGHFVQEDKGEELAHHLIAFIQQ</sequence>
<dbReference type="AlphaFoldDB" id="A0A350NZ32"/>
<keyword evidence="1" id="KW-0378">Hydrolase</keyword>
<organism evidence="1 2">
    <name type="scientific">Alteromonas australica</name>
    <dbReference type="NCBI Taxonomy" id="589873"/>
    <lineage>
        <taxon>Bacteria</taxon>
        <taxon>Pseudomonadati</taxon>
        <taxon>Pseudomonadota</taxon>
        <taxon>Gammaproteobacteria</taxon>
        <taxon>Alteromonadales</taxon>
        <taxon>Alteromonadaceae</taxon>
        <taxon>Alteromonas/Salinimonas group</taxon>
        <taxon>Alteromonas</taxon>
    </lineage>
</organism>
<dbReference type="Proteomes" id="UP000263517">
    <property type="component" value="Unassembled WGS sequence"/>
</dbReference>
<accession>A0A350NZ32</accession>
<reference evidence="1 2" key="1">
    <citation type="journal article" date="2018" name="Nat. Biotechnol.">
        <title>A standardized bacterial taxonomy based on genome phylogeny substantially revises the tree of life.</title>
        <authorList>
            <person name="Parks D.H."/>
            <person name="Chuvochina M."/>
            <person name="Waite D.W."/>
            <person name="Rinke C."/>
            <person name="Skarshewski A."/>
            <person name="Chaumeil P.A."/>
            <person name="Hugenholtz P."/>
        </authorList>
    </citation>
    <scope>NUCLEOTIDE SEQUENCE [LARGE SCALE GENOMIC DNA]</scope>
    <source>
        <strain evidence="1">UBA11978</strain>
    </source>
</reference>
<dbReference type="InterPro" id="IPR029058">
    <property type="entry name" value="AB_hydrolase_fold"/>
</dbReference>
<gene>
    <name evidence="1" type="ORF">DCW74_01015</name>
</gene>
<dbReference type="SUPFAM" id="SSF53474">
    <property type="entry name" value="alpha/beta-Hydrolases"/>
    <property type="match status" value="1"/>
</dbReference>
<evidence type="ECO:0000313" key="2">
    <source>
        <dbReference type="Proteomes" id="UP000263517"/>
    </source>
</evidence>
<dbReference type="GO" id="GO:0018786">
    <property type="term" value="F:haloalkane dehalogenase activity"/>
    <property type="evidence" value="ECO:0007669"/>
    <property type="project" value="UniProtKB-EC"/>
</dbReference>